<sequence>MATHSQMPISTLFLLCPYLIPYKGTFHMPIVPIVSSPPSFSFIYASADFLLGRPFSF</sequence>
<organism evidence="1 2">
    <name type="scientific">Cricetulus griseus</name>
    <name type="common">Chinese hamster</name>
    <name type="synonym">Cricetulus barabensis griseus</name>
    <dbReference type="NCBI Taxonomy" id="10029"/>
    <lineage>
        <taxon>Eukaryota</taxon>
        <taxon>Metazoa</taxon>
        <taxon>Chordata</taxon>
        <taxon>Craniata</taxon>
        <taxon>Vertebrata</taxon>
        <taxon>Euteleostomi</taxon>
        <taxon>Mammalia</taxon>
        <taxon>Eutheria</taxon>
        <taxon>Euarchontoglires</taxon>
        <taxon>Glires</taxon>
        <taxon>Rodentia</taxon>
        <taxon>Myomorpha</taxon>
        <taxon>Muroidea</taxon>
        <taxon>Cricetidae</taxon>
        <taxon>Cricetinae</taxon>
        <taxon>Cricetulus</taxon>
    </lineage>
</organism>
<dbReference type="EMBL" id="JH000700">
    <property type="protein sequence ID" value="EGW10578.1"/>
    <property type="molecule type" value="Genomic_DNA"/>
</dbReference>
<proteinExistence type="predicted"/>
<accession>G3HTJ4</accession>
<dbReference type="AlphaFoldDB" id="G3HTJ4"/>
<dbReference type="InParanoid" id="G3HTJ4"/>
<name>G3HTJ4_CRIGR</name>
<dbReference type="Proteomes" id="UP000001075">
    <property type="component" value="Unassembled WGS sequence"/>
</dbReference>
<protein>
    <submittedName>
        <fullName evidence="1">Uncharacterized protein</fullName>
    </submittedName>
</protein>
<reference evidence="2" key="1">
    <citation type="journal article" date="2011" name="Nat. Biotechnol.">
        <title>The genomic sequence of the Chinese hamster ovary (CHO)-K1 cell line.</title>
        <authorList>
            <person name="Xu X."/>
            <person name="Nagarajan H."/>
            <person name="Lewis N.E."/>
            <person name="Pan S."/>
            <person name="Cai Z."/>
            <person name="Liu X."/>
            <person name="Chen W."/>
            <person name="Xie M."/>
            <person name="Wang W."/>
            <person name="Hammond S."/>
            <person name="Andersen M.R."/>
            <person name="Neff N."/>
            <person name="Passarelli B."/>
            <person name="Koh W."/>
            <person name="Fan H.C."/>
            <person name="Wang J."/>
            <person name="Gui Y."/>
            <person name="Lee K.H."/>
            <person name="Betenbaugh M.J."/>
            <person name="Quake S.R."/>
            <person name="Famili I."/>
            <person name="Palsson B.O."/>
            <person name="Wang J."/>
        </authorList>
    </citation>
    <scope>NUCLEOTIDE SEQUENCE [LARGE SCALE GENOMIC DNA]</scope>
    <source>
        <strain evidence="2">CHO K1 cell line</strain>
    </source>
</reference>
<gene>
    <name evidence="1" type="ORF">I79_014221</name>
</gene>
<evidence type="ECO:0000313" key="2">
    <source>
        <dbReference type="Proteomes" id="UP000001075"/>
    </source>
</evidence>
<evidence type="ECO:0000313" key="1">
    <source>
        <dbReference type="EMBL" id="EGW10578.1"/>
    </source>
</evidence>